<reference evidence="2 3" key="2">
    <citation type="journal article" date="2013" name="Plant Cell Physiol.">
        <title>Rice Annotation Project Database (RAP-DB): an integrative and interactive database for rice genomics.</title>
        <authorList>
            <person name="Sakai H."/>
            <person name="Lee S.S."/>
            <person name="Tanaka T."/>
            <person name="Numa H."/>
            <person name="Kim J."/>
            <person name="Kawahara Y."/>
            <person name="Wakimoto H."/>
            <person name="Yang C.C."/>
            <person name="Iwamoto M."/>
            <person name="Abe T."/>
            <person name="Yamada Y."/>
            <person name="Muto A."/>
            <person name="Inokuchi H."/>
            <person name="Ikemura T."/>
            <person name="Matsumoto T."/>
            <person name="Sasaki T."/>
            <person name="Itoh T."/>
        </authorList>
    </citation>
    <scope>NUCLEOTIDE SEQUENCE [LARGE SCALE GENOMIC DNA]</scope>
    <source>
        <strain evidence="3">cv. Nipponbare</strain>
    </source>
</reference>
<dbReference type="Proteomes" id="UP000059680">
    <property type="component" value="Chromosome 3"/>
</dbReference>
<organism evidence="2 3">
    <name type="scientific">Oryza sativa subsp. japonica</name>
    <name type="common">Rice</name>
    <dbReference type="NCBI Taxonomy" id="39947"/>
    <lineage>
        <taxon>Eukaryota</taxon>
        <taxon>Viridiplantae</taxon>
        <taxon>Streptophyta</taxon>
        <taxon>Embryophyta</taxon>
        <taxon>Tracheophyta</taxon>
        <taxon>Spermatophyta</taxon>
        <taxon>Magnoliopsida</taxon>
        <taxon>Liliopsida</taxon>
        <taxon>Poales</taxon>
        <taxon>Poaceae</taxon>
        <taxon>BOP clade</taxon>
        <taxon>Oryzoideae</taxon>
        <taxon>Oryzeae</taxon>
        <taxon>Oryzinae</taxon>
        <taxon>Oryza</taxon>
        <taxon>Oryza sativa</taxon>
    </lineage>
</organism>
<feature type="chain" id="PRO_5006014773" evidence="1">
    <location>
        <begin position="20"/>
        <end position="107"/>
    </location>
</feature>
<dbReference type="PaxDb" id="39947-A0A0N7KHR9"/>
<sequence>MLLALVASILLIVLRSVWLGIRSSARTLTPQMHLDCVMIIYSHLSQKLSKQHLLVNTASAITLLHSRQWSSAGKSSTTLTDAAGARADGMPSIGHADTSGTRVWGFL</sequence>
<name>A0A0N7KHR9_ORYSJ</name>
<keyword evidence="1" id="KW-0732">Signal</keyword>
<evidence type="ECO:0000256" key="1">
    <source>
        <dbReference type="SAM" id="SignalP"/>
    </source>
</evidence>
<dbReference type="InParanoid" id="A0A0N7KHR9"/>
<keyword evidence="3" id="KW-1185">Reference proteome</keyword>
<evidence type="ECO:0000313" key="2">
    <source>
        <dbReference type="EMBL" id="BAS85585.1"/>
    </source>
</evidence>
<evidence type="ECO:0000313" key="3">
    <source>
        <dbReference type="Proteomes" id="UP000059680"/>
    </source>
</evidence>
<gene>
    <name evidence="2" type="ordered locus">Os03g0659450</name>
    <name evidence="2" type="ORF">OSNPB_030659450</name>
</gene>
<dbReference type="Gramene" id="Os03t0659450-00">
    <property type="protein sequence ID" value="Os03t0659450-00"/>
    <property type="gene ID" value="Os03g0659450"/>
</dbReference>
<feature type="signal peptide" evidence="1">
    <location>
        <begin position="1"/>
        <end position="19"/>
    </location>
</feature>
<accession>A0A0N7KHR9</accession>
<protein>
    <submittedName>
        <fullName evidence="2">Os03g0659450 protein</fullName>
    </submittedName>
</protein>
<proteinExistence type="predicted"/>
<dbReference type="EMBL" id="AP014959">
    <property type="protein sequence ID" value="BAS85585.1"/>
    <property type="molecule type" value="Genomic_DNA"/>
</dbReference>
<reference evidence="3" key="1">
    <citation type="journal article" date="2005" name="Nature">
        <title>The map-based sequence of the rice genome.</title>
        <authorList>
            <consortium name="International rice genome sequencing project (IRGSP)"/>
            <person name="Matsumoto T."/>
            <person name="Wu J."/>
            <person name="Kanamori H."/>
            <person name="Katayose Y."/>
            <person name="Fujisawa M."/>
            <person name="Namiki N."/>
            <person name="Mizuno H."/>
            <person name="Yamamoto K."/>
            <person name="Antonio B.A."/>
            <person name="Baba T."/>
            <person name="Sakata K."/>
            <person name="Nagamura Y."/>
            <person name="Aoki H."/>
            <person name="Arikawa K."/>
            <person name="Arita K."/>
            <person name="Bito T."/>
            <person name="Chiden Y."/>
            <person name="Fujitsuka N."/>
            <person name="Fukunaka R."/>
            <person name="Hamada M."/>
            <person name="Harada C."/>
            <person name="Hayashi A."/>
            <person name="Hijishita S."/>
            <person name="Honda M."/>
            <person name="Hosokawa S."/>
            <person name="Ichikawa Y."/>
            <person name="Idonuma A."/>
            <person name="Iijima M."/>
            <person name="Ikeda M."/>
            <person name="Ikeno M."/>
            <person name="Ito K."/>
            <person name="Ito S."/>
            <person name="Ito T."/>
            <person name="Ito Y."/>
            <person name="Ito Y."/>
            <person name="Iwabuchi A."/>
            <person name="Kamiya K."/>
            <person name="Karasawa W."/>
            <person name="Kurita K."/>
            <person name="Katagiri S."/>
            <person name="Kikuta A."/>
            <person name="Kobayashi H."/>
            <person name="Kobayashi N."/>
            <person name="Machita K."/>
            <person name="Maehara T."/>
            <person name="Masukawa M."/>
            <person name="Mizubayashi T."/>
            <person name="Mukai Y."/>
            <person name="Nagasaki H."/>
            <person name="Nagata Y."/>
            <person name="Naito S."/>
            <person name="Nakashima M."/>
            <person name="Nakama Y."/>
            <person name="Nakamichi Y."/>
            <person name="Nakamura M."/>
            <person name="Meguro A."/>
            <person name="Negishi M."/>
            <person name="Ohta I."/>
            <person name="Ohta T."/>
            <person name="Okamoto M."/>
            <person name="Ono N."/>
            <person name="Saji S."/>
            <person name="Sakaguchi M."/>
            <person name="Sakai K."/>
            <person name="Shibata M."/>
            <person name="Shimokawa T."/>
            <person name="Song J."/>
            <person name="Takazaki Y."/>
            <person name="Terasawa K."/>
            <person name="Tsugane M."/>
            <person name="Tsuji K."/>
            <person name="Ueda S."/>
            <person name="Waki K."/>
            <person name="Yamagata H."/>
            <person name="Yamamoto M."/>
            <person name="Yamamoto S."/>
            <person name="Yamane H."/>
            <person name="Yoshiki S."/>
            <person name="Yoshihara R."/>
            <person name="Yukawa K."/>
            <person name="Zhong H."/>
            <person name="Yano M."/>
            <person name="Yuan Q."/>
            <person name="Ouyang S."/>
            <person name="Liu J."/>
            <person name="Jones K.M."/>
            <person name="Gansberger K."/>
            <person name="Moffat K."/>
            <person name="Hill J."/>
            <person name="Bera J."/>
            <person name="Fadrosh D."/>
            <person name="Jin S."/>
            <person name="Johri S."/>
            <person name="Kim M."/>
            <person name="Overton L."/>
            <person name="Reardon M."/>
            <person name="Tsitrin T."/>
            <person name="Vuong H."/>
            <person name="Weaver B."/>
            <person name="Ciecko A."/>
            <person name="Tallon L."/>
            <person name="Jackson J."/>
            <person name="Pai G."/>
            <person name="Aken S.V."/>
            <person name="Utterback T."/>
            <person name="Reidmuller S."/>
            <person name="Feldblyum T."/>
            <person name="Hsiao J."/>
            <person name="Zismann V."/>
            <person name="Iobst S."/>
            <person name="de Vazeille A.R."/>
            <person name="Buell C.R."/>
            <person name="Ying K."/>
            <person name="Li Y."/>
            <person name="Lu T."/>
            <person name="Huang Y."/>
            <person name="Zhao Q."/>
            <person name="Feng Q."/>
            <person name="Zhang L."/>
            <person name="Zhu J."/>
            <person name="Weng Q."/>
            <person name="Mu J."/>
            <person name="Lu Y."/>
            <person name="Fan D."/>
            <person name="Liu Y."/>
            <person name="Guan J."/>
            <person name="Zhang Y."/>
            <person name="Yu S."/>
            <person name="Liu X."/>
            <person name="Zhang Y."/>
            <person name="Hong G."/>
            <person name="Han B."/>
            <person name="Choisne N."/>
            <person name="Demange N."/>
            <person name="Orjeda G."/>
            <person name="Samain S."/>
            <person name="Cattolico L."/>
            <person name="Pelletier E."/>
            <person name="Couloux A."/>
            <person name="Segurens B."/>
            <person name="Wincker P."/>
            <person name="D'Hont A."/>
            <person name="Scarpelli C."/>
            <person name="Weissenbach J."/>
            <person name="Salanoubat M."/>
            <person name="Quetier F."/>
            <person name="Yu Y."/>
            <person name="Kim H.R."/>
            <person name="Rambo T."/>
            <person name="Currie J."/>
            <person name="Collura K."/>
            <person name="Luo M."/>
            <person name="Yang T."/>
            <person name="Ammiraju J.S.S."/>
            <person name="Engler F."/>
            <person name="Soderlund C."/>
            <person name="Wing R.A."/>
            <person name="Palmer L.E."/>
            <person name="de la Bastide M."/>
            <person name="Spiegel L."/>
            <person name="Nascimento L."/>
            <person name="Zutavern T."/>
            <person name="O'Shaughnessy A."/>
            <person name="Dike S."/>
            <person name="Dedhia N."/>
            <person name="Preston R."/>
            <person name="Balija V."/>
            <person name="McCombie W.R."/>
            <person name="Chow T."/>
            <person name="Chen H."/>
            <person name="Chung M."/>
            <person name="Chen C."/>
            <person name="Shaw J."/>
            <person name="Wu H."/>
            <person name="Hsiao K."/>
            <person name="Chao Y."/>
            <person name="Chu M."/>
            <person name="Cheng C."/>
            <person name="Hour A."/>
            <person name="Lee P."/>
            <person name="Lin S."/>
            <person name="Lin Y."/>
            <person name="Liou J."/>
            <person name="Liu S."/>
            <person name="Hsing Y."/>
            <person name="Raghuvanshi S."/>
            <person name="Mohanty A."/>
            <person name="Bharti A.K."/>
            <person name="Gaur A."/>
            <person name="Gupta V."/>
            <person name="Kumar D."/>
            <person name="Ravi V."/>
            <person name="Vij S."/>
            <person name="Kapur A."/>
            <person name="Khurana P."/>
            <person name="Khurana P."/>
            <person name="Khurana J.P."/>
            <person name="Tyagi A.K."/>
            <person name="Gaikwad K."/>
            <person name="Singh A."/>
            <person name="Dalal V."/>
            <person name="Srivastava S."/>
            <person name="Dixit A."/>
            <person name="Pal A.K."/>
            <person name="Ghazi I.A."/>
            <person name="Yadav M."/>
            <person name="Pandit A."/>
            <person name="Bhargava A."/>
            <person name="Sureshbabu K."/>
            <person name="Batra K."/>
            <person name="Sharma T.R."/>
            <person name="Mohapatra T."/>
            <person name="Singh N.K."/>
            <person name="Messing J."/>
            <person name="Nelson A.B."/>
            <person name="Fuks G."/>
            <person name="Kavchok S."/>
            <person name="Keizer G."/>
            <person name="Linton E."/>
            <person name="Llaca V."/>
            <person name="Song R."/>
            <person name="Tanyolac B."/>
            <person name="Young S."/>
            <person name="Ho-Il K."/>
            <person name="Hahn J.H."/>
            <person name="Sangsakoo G."/>
            <person name="Vanavichit A."/>
            <person name="de Mattos Luiz.A.T."/>
            <person name="Zimmer P.D."/>
            <person name="Malone G."/>
            <person name="Dellagostin O."/>
            <person name="de Oliveira A.C."/>
            <person name="Bevan M."/>
            <person name="Bancroft I."/>
            <person name="Minx P."/>
            <person name="Cordum H."/>
            <person name="Wilson R."/>
            <person name="Cheng Z."/>
            <person name="Jin W."/>
            <person name="Jiang J."/>
            <person name="Leong S.A."/>
            <person name="Iwama H."/>
            <person name="Gojobori T."/>
            <person name="Itoh T."/>
            <person name="Niimura Y."/>
            <person name="Fujii Y."/>
            <person name="Habara T."/>
            <person name="Sakai H."/>
            <person name="Sato Y."/>
            <person name="Wilson G."/>
            <person name="Kumar K."/>
            <person name="McCouch S."/>
            <person name="Juretic N."/>
            <person name="Hoen D."/>
            <person name="Wright S."/>
            <person name="Bruskiewich R."/>
            <person name="Bureau T."/>
            <person name="Miyao A."/>
            <person name="Hirochika H."/>
            <person name="Nishikawa T."/>
            <person name="Kadowaki K."/>
            <person name="Sugiura M."/>
            <person name="Burr B."/>
            <person name="Sasaki T."/>
        </authorList>
    </citation>
    <scope>NUCLEOTIDE SEQUENCE [LARGE SCALE GENOMIC DNA]</scope>
    <source>
        <strain evidence="3">cv. Nipponbare</strain>
    </source>
</reference>
<reference evidence="2 3" key="3">
    <citation type="journal article" date="2013" name="Rice">
        <title>Improvement of the Oryza sativa Nipponbare reference genome using next generation sequence and optical map data.</title>
        <authorList>
            <person name="Kawahara Y."/>
            <person name="de la Bastide M."/>
            <person name="Hamilton J.P."/>
            <person name="Kanamori H."/>
            <person name="McCombie W.R."/>
            <person name="Ouyang S."/>
            <person name="Schwartz D.C."/>
            <person name="Tanaka T."/>
            <person name="Wu J."/>
            <person name="Zhou S."/>
            <person name="Childs K.L."/>
            <person name="Davidson R.M."/>
            <person name="Lin H."/>
            <person name="Quesada-Ocampo L."/>
            <person name="Vaillancourt B."/>
            <person name="Sakai H."/>
            <person name="Lee S.S."/>
            <person name="Kim J."/>
            <person name="Numa H."/>
            <person name="Itoh T."/>
            <person name="Buell C.R."/>
            <person name="Matsumoto T."/>
        </authorList>
    </citation>
    <scope>NUCLEOTIDE SEQUENCE [LARGE SCALE GENOMIC DNA]</scope>
    <source>
        <strain evidence="3">cv. Nipponbare</strain>
    </source>
</reference>
<dbReference type="AlphaFoldDB" id="A0A0N7KHR9"/>